<keyword evidence="7" id="KW-1185">Reference proteome</keyword>
<dbReference type="InterPro" id="IPR002885">
    <property type="entry name" value="PPR_rpt"/>
</dbReference>
<proteinExistence type="inferred from homology"/>
<protein>
    <recommendedName>
        <fullName evidence="8">Pentatricopeptide repeat protein</fullName>
    </recommendedName>
</protein>
<feature type="region of interest" description="Disordered" evidence="5">
    <location>
        <begin position="754"/>
        <end position="781"/>
    </location>
</feature>
<comment type="subunit">
    <text evidence="4">Binds to mitochondrial small subunit 15S rRNA.</text>
</comment>
<dbReference type="InterPro" id="IPR011990">
    <property type="entry name" value="TPR-like_helical_dom_sf"/>
</dbReference>
<evidence type="ECO:0000256" key="3">
    <source>
        <dbReference type="ARBA" id="ARBA00044493"/>
    </source>
</evidence>
<comment type="caution">
    <text evidence="6">The sequence shown here is derived from an EMBL/GenBank/DDBJ whole genome shotgun (WGS) entry which is preliminary data.</text>
</comment>
<gene>
    <name evidence="6" type="ORF">N8I77_004317</name>
</gene>
<accession>A0AAD9W6V7</accession>
<organism evidence="6 7">
    <name type="scientific">Phomopsis amygdali</name>
    <name type="common">Fusicoccum amygdali</name>
    <dbReference type="NCBI Taxonomy" id="1214568"/>
    <lineage>
        <taxon>Eukaryota</taxon>
        <taxon>Fungi</taxon>
        <taxon>Dikarya</taxon>
        <taxon>Ascomycota</taxon>
        <taxon>Pezizomycotina</taxon>
        <taxon>Sordariomycetes</taxon>
        <taxon>Sordariomycetidae</taxon>
        <taxon>Diaporthales</taxon>
        <taxon>Diaporthaceae</taxon>
        <taxon>Diaporthe</taxon>
    </lineage>
</organism>
<feature type="compositionally biased region" description="Basic and acidic residues" evidence="5">
    <location>
        <begin position="54"/>
        <end position="68"/>
    </location>
</feature>
<evidence type="ECO:0000313" key="7">
    <source>
        <dbReference type="Proteomes" id="UP001265746"/>
    </source>
</evidence>
<evidence type="ECO:0000256" key="2">
    <source>
        <dbReference type="ARBA" id="ARBA00022737"/>
    </source>
</evidence>
<evidence type="ECO:0008006" key="8">
    <source>
        <dbReference type="Google" id="ProtNLM"/>
    </source>
</evidence>
<dbReference type="Pfam" id="PF13812">
    <property type="entry name" value="PPR_3"/>
    <property type="match status" value="1"/>
</dbReference>
<comment type="function">
    <text evidence="3">Regulates mitochondrial small subunit maturation by controlling 15S rRNA 5'-end processing. Localizes to the 5' precursor of the 15S rRNA in a position that is subsequently occupied by mS47 in the mature yeast mtSSU. Uses structure and sequence-specific RNA recognition, binding to a single-stranded region of the precursor and specifically recognizing bases -6 to -1. The exchange of Ccm1 for mS47 is coupled to the irreversible removal of precursor rRNA that is accompanied by conformational changes of the mitoribosomal proteins uS5m and mS26. These conformational changes signal completion of 5'-end rRNA processing through protection of the mature 5'-end of the 15S rRNA and stabilization of mS47. The removal of the 5' precursor together with the dissociation of Ccm1 may be catalyzed by the 5'-3' exoribonuclease Pet127. Involved in the specific removal of group I introns in mitochondrial encoded transcripts.</text>
</comment>
<comment type="similarity">
    <text evidence="1">Belongs to the CCM1 family.</text>
</comment>
<feature type="region of interest" description="Disordered" evidence="5">
    <location>
        <begin position="29"/>
        <end position="68"/>
    </location>
</feature>
<evidence type="ECO:0000313" key="6">
    <source>
        <dbReference type="EMBL" id="KAK2610930.1"/>
    </source>
</evidence>
<evidence type="ECO:0000256" key="1">
    <source>
        <dbReference type="ARBA" id="ARBA00006192"/>
    </source>
</evidence>
<dbReference type="EMBL" id="JAUJFL010000002">
    <property type="protein sequence ID" value="KAK2610930.1"/>
    <property type="molecule type" value="Genomic_DNA"/>
</dbReference>
<name>A0AAD9W6V7_PHOAM</name>
<dbReference type="PANTHER" id="PTHR47447">
    <property type="entry name" value="OS03G0856100 PROTEIN"/>
    <property type="match status" value="1"/>
</dbReference>
<keyword evidence="2" id="KW-0677">Repeat</keyword>
<dbReference type="Gene3D" id="1.25.40.10">
    <property type="entry name" value="Tetratricopeptide repeat domain"/>
    <property type="match status" value="2"/>
</dbReference>
<evidence type="ECO:0000256" key="5">
    <source>
        <dbReference type="SAM" id="MobiDB-lite"/>
    </source>
</evidence>
<evidence type="ECO:0000256" key="4">
    <source>
        <dbReference type="ARBA" id="ARBA00044511"/>
    </source>
</evidence>
<dbReference type="AlphaFoldDB" id="A0AAD9W6V7"/>
<sequence>MPPKTALLRLATRNSSYVCHSCLSSLSKHPAKQSSVRPYANDSKGKTRQRSKAIKPDSEQSTEETREKPYTVKYFEKDTTGEVRQLPVEEDGDDVDMEDIRALEASALAKIGKFDATLESLNNKSRFLEKILAKHGPKGAVEAYRSVLETYDAETSTTPIPLVVEEQNGLRMSRAEVQKINKALKFLNNSIERSTTLLRKNQLDHLNVSKVWSYFKQARPVLSDPQRIVPRNAWNDLWAILSWDSEKNPHRMAHIRGLCHAMVESGAELSDEQQLLQIEAAYSEGYEMVAIENWKRLCPTLGSSASSAMAFWELGVRLWSQRGDIGRAERACQAVLDRASASTPADSQVLLYLIRAYVTTPDPAAADKGFKLYRRMRDLATEIEKPMTIEDYDNVISIFLESGHLDYAMYAFTDMIYSGTVNLYGNSKLPSSVRNQFFFGKWLKRLIGARDLDGAYKVLVYMQENGVMAAAVQVNGLIGAWFRSRTAEERKKAELLAWSMVHARKAFVELRQRESSIEWPIRLYDGRPSNREHKSGELDYTMVPRASSETFILLAENYRERGLFGRLEELFVAYKECEIGGDAMMMNELIMAAIEQGNAEKARELYDLMVHEHGILPNTDTYAVLFKSLPINALRGRKLTQIAPHVTAESQEQARGFFRDMVNSTSLYQDRRRTRHGELSEEQVKLMLHSFRKCADWAGVIVALVCLRDLMRFNITRNVLLEMIGEYEGIDRPSPRTSKVVMRTTMKLQTMIHNMQKRQQEDQAQSQGDGTETEANKSPSEVKDPHILYNILLEYYYKKAEQEYSDTGHFRDVFKTAQEEMGAFEIAPLEPPEVEAPVDSEELEGEMAVEDGEMYKKV</sequence>
<dbReference type="PANTHER" id="PTHR47447:SF17">
    <property type="entry name" value="OS12G0638900 PROTEIN"/>
    <property type="match status" value="1"/>
</dbReference>
<dbReference type="Proteomes" id="UP001265746">
    <property type="component" value="Unassembled WGS sequence"/>
</dbReference>
<reference evidence="6" key="1">
    <citation type="submission" date="2023-06" db="EMBL/GenBank/DDBJ databases">
        <authorList>
            <person name="Noh H."/>
        </authorList>
    </citation>
    <scope>NUCLEOTIDE SEQUENCE</scope>
    <source>
        <strain evidence="6">DUCC20226</strain>
    </source>
</reference>